<evidence type="ECO:0000256" key="1">
    <source>
        <dbReference type="ARBA" id="ARBA00023157"/>
    </source>
</evidence>
<dbReference type="FunFam" id="3.40.30.10:FF:000245">
    <property type="entry name" value="Thioredoxin"/>
    <property type="match status" value="1"/>
</dbReference>
<dbReference type="PROSITE" id="PS51352">
    <property type="entry name" value="THIOREDOXIN_2"/>
    <property type="match status" value="1"/>
</dbReference>
<keyword evidence="4" id="KW-1185">Reference proteome</keyword>
<dbReference type="Pfam" id="PF00085">
    <property type="entry name" value="Thioredoxin"/>
    <property type="match status" value="1"/>
</dbReference>
<accession>A0A8S1IQQ9</accession>
<dbReference type="InterPro" id="IPR036249">
    <property type="entry name" value="Thioredoxin-like_sf"/>
</dbReference>
<evidence type="ECO:0000313" key="3">
    <source>
        <dbReference type="EMBL" id="CAD7697297.1"/>
    </source>
</evidence>
<dbReference type="InterPro" id="IPR017937">
    <property type="entry name" value="Thioredoxin_CS"/>
</dbReference>
<dbReference type="SUPFAM" id="SSF52833">
    <property type="entry name" value="Thioredoxin-like"/>
    <property type="match status" value="1"/>
</dbReference>
<dbReference type="OrthoDB" id="2121326at2759"/>
<dbReference type="PROSITE" id="PS00194">
    <property type="entry name" value="THIOREDOXIN_1"/>
    <property type="match status" value="1"/>
</dbReference>
<gene>
    <name evidence="3" type="ORF">OSTQU699_LOCUS2658</name>
</gene>
<dbReference type="Gene3D" id="3.40.30.10">
    <property type="entry name" value="Glutaredoxin"/>
    <property type="match status" value="1"/>
</dbReference>
<dbReference type="PANTHER" id="PTHR46115">
    <property type="entry name" value="THIOREDOXIN-LIKE PROTEIN 1"/>
    <property type="match status" value="1"/>
</dbReference>
<dbReference type="EMBL" id="CAJHUC010000639">
    <property type="protein sequence ID" value="CAD7697297.1"/>
    <property type="molecule type" value="Genomic_DNA"/>
</dbReference>
<proteinExistence type="predicted"/>
<evidence type="ECO:0000313" key="4">
    <source>
        <dbReference type="Proteomes" id="UP000708148"/>
    </source>
</evidence>
<organism evidence="3 4">
    <name type="scientific">Ostreobium quekettii</name>
    <dbReference type="NCBI Taxonomy" id="121088"/>
    <lineage>
        <taxon>Eukaryota</taxon>
        <taxon>Viridiplantae</taxon>
        <taxon>Chlorophyta</taxon>
        <taxon>core chlorophytes</taxon>
        <taxon>Ulvophyceae</taxon>
        <taxon>TCBD clade</taxon>
        <taxon>Bryopsidales</taxon>
        <taxon>Ostreobineae</taxon>
        <taxon>Ostreobiaceae</taxon>
        <taxon>Ostreobium</taxon>
    </lineage>
</organism>
<dbReference type="CDD" id="cd02947">
    <property type="entry name" value="TRX_family"/>
    <property type="match status" value="1"/>
</dbReference>
<name>A0A8S1IQQ9_9CHLO</name>
<sequence>MGAKVLKVKNRNEFKNYMAENGPAKRMVIDFFATWCPPCRMISPVFEELSAKYGGRVTFLKVDVDEIRVAAQKCGIESMPTFQGYYKGKLIGQVAGADKEKLEELIKKVAELGDENDEDEGGEWYDQPKKKRSFFKRLFKKSS</sequence>
<reference evidence="3" key="1">
    <citation type="submission" date="2020-12" db="EMBL/GenBank/DDBJ databases">
        <authorList>
            <person name="Iha C."/>
        </authorList>
    </citation>
    <scope>NUCLEOTIDE SEQUENCE</scope>
</reference>
<dbReference type="AlphaFoldDB" id="A0A8S1IQQ9"/>
<keyword evidence="1" id="KW-1015">Disulfide bond</keyword>
<dbReference type="InterPro" id="IPR013766">
    <property type="entry name" value="Thioredoxin_domain"/>
</dbReference>
<feature type="domain" description="Thioredoxin" evidence="2">
    <location>
        <begin position="1"/>
        <end position="111"/>
    </location>
</feature>
<comment type="caution">
    <text evidence="3">The sequence shown here is derived from an EMBL/GenBank/DDBJ whole genome shotgun (WGS) entry which is preliminary data.</text>
</comment>
<evidence type="ECO:0000259" key="2">
    <source>
        <dbReference type="PROSITE" id="PS51352"/>
    </source>
</evidence>
<dbReference type="Proteomes" id="UP000708148">
    <property type="component" value="Unassembled WGS sequence"/>
</dbReference>
<protein>
    <recommendedName>
        <fullName evidence="2">Thioredoxin domain-containing protein</fullName>
    </recommendedName>
</protein>